<reference evidence="5 6" key="1">
    <citation type="submission" date="2020-01" db="EMBL/GenBank/DDBJ databases">
        <title>Genome sequence of Desulfovibrio aerotolerans DSM 16695(T).</title>
        <authorList>
            <person name="Karnachuk O."/>
            <person name="Avakyan M."/>
            <person name="Mardanov A."/>
            <person name="Kadnikov V."/>
            <person name="Ravin N."/>
        </authorList>
    </citation>
    <scope>NUCLEOTIDE SEQUENCE [LARGE SCALE GENOMIC DNA]</scope>
    <source>
        <strain evidence="5 6">DSM 16695</strain>
    </source>
</reference>
<evidence type="ECO:0000313" key="5">
    <source>
        <dbReference type="EMBL" id="MYL81763.1"/>
    </source>
</evidence>
<evidence type="ECO:0000256" key="1">
    <source>
        <dbReference type="ARBA" id="ARBA00004196"/>
    </source>
</evidence>
<comment type="caution">
    <text evidence="5">The sequence shown here is derived from an EMBL/GenBank/DDBJ whole genome shotgun (WGS) entry which is preliminary data.</text>
</comment>
<sequence>MTYRTPLLALVAAAFLWTAAPAQAETLTFLGKSYCPVRYDIKWPFLTKDKKGPSQGSGVQANITELPRESYEEKSAVALGSDMRRLRILATDLKVGQHVVDGQPLVTYELPLETLISEKQSLSRAQLNALERAMALVQHQLAWQQSRQTDLENMVSNQSVAPRTVRTNAMDIDALLLQRDYLAQEIELAQQRYENAQLIAHSKYGKDRDLKNLPREGTIRAPSDGYILWFNSSLVPGMDFTKAATLLTVGTLDPMVIRASVHEIIVQKLKVGDPAVLAFYAWPGEEFHTTISKIDYVAQPAMLQQPSFYQIELALPNPDLRIKEGMRCDVKVTVN</sequence>
<proteinExistence type="predicted"/>
<accession>A0A7C9ITU9</accession>
<dbReference type="AlphaFoldDB" id="A0A7C9ITU9"/>
<keyword evidence="6" id="KW-1185">Reference proteome</keyword>
<dbReference type="Proteomes" id="UP000482487">
    <property type="component" value="Unassembled WGS sequence"/>
</dbReference>
<name>A0A7C9ITU9_9BACT</name>
<dbReference type="PANTHER" id="PTHR32347:SF23">
    <property type="entry name" value="BLL5650 PROTEIN"/>
    <property type="match status" value="1"/>
</dbReference>
<feature type="signal peptide" evidence="3">
    <location>
        <begin position="1"/>
        <end position="24"/>
    </location>
</feature>
<dbReference type="InterPro" id="IPR050465">
    <property type="entry name" value="UPF0194_transport"/>
</dbReference>
<evidence type="ECO:0000256" key="2">
    <source>
        <dbReference type="ARBA" id="ARBA00023054"/>
    </source>
</evidence>
<dbReference type="RefSeq" id="WP_160957984.1">
    <property type="nucleotide sequence ID" value="NZ_WVUD01000001.1"/>
</dbReference>
<keyword evidence="2" id="KW-0175">Coiled coil</keyword>
<dbReference type="EMBL" id="WVUD01000001">
    <property type="protein sequence ID" value="MYL81763.1"/>
    <property type="molecule type" value="Genomic_DNA"/>
</dbReference>
<feature type="chain" id="PRO_5028991601" evidence="3">
    <location>
        <begin position="25"/>
        <end position="335"/>
    </location>
</feature>
<organism evidence="5 6">
    <name type="scientific">Solidesulfovibrio aerotolerans</name>
    <dbReference type="NCBI Taxonomy" id="295255"/>
    <lineage>
        <taxon>Bacteria</taxon>
        <taxon>Pseudomonadati</taxon>
        <taxon>Thermodesulfobacteriota</taxon>
        <taxon>Desulfovibrionia</taxon>
        <taxon>Desulfovibrionales</taxon>
        <taxon>Desulfovibrionaceae</taxon>
        <taxon>Solidesulfovibrio</taxon>
    </lineage>
</organism>
<evidence type="ECO:0000256" key="3">
    <source>
        <dbReference type="SAM" id="SignalP"/>
    </source>
</evidence>
<dbReference type="GO" id="GO:0030313">
    <property type="term" value="C:cell envelope"/>
    <property type="evidence" value="ECO:0007669"/>
    <property type="project" value="UniProtKB-SubCell"/>
</dbReference>
<dbReference type="Gene3D" id="2.40.30.170">
    <property type="match status" value="1"/>
</dbReference>
<feature type="domain" description="CusB-like beta-barrel" evidence="4">
    <location>
        <begin position="257"/>
        <end position="332"/>
    </location>
</feature>
<comment type="subcellular location">
    <subcellularLocation>
        <location evidence="1">Cell envelope</location>
    </subcellularLocation>
</comment>
<gene>
    <name evidence="5" type="ORF">GTA51_01230</name>
</gene>
<protein>
    <submittedName>
        <fullName evidence="5">HlyD family secretion protein</fullName>
    </submittedName>
</protein>
<dbReference type="OrthoDB" id="5448083at2"/>
<evidence type="ECO:0000313" key="6">
    <source>
        <dbReference type="Proteomes" id="UP000482487"/>
    </source>
</evidence>
<keyword evidence="3" id="KW-0732">Signal</keyword>
<dbReference type="InterPro" id="IPR058792">
    <property type="entry name" value="Beta-barrel_RND_2"/>
</dbReference>
<evidence type="ECO:0000259" key="4">
    <source>
        <dbReference type="Pfam" id="PF25954"/>
    </source>
</evidence>
<dbReference type="PANTHER" id="PTHR32347">
    <property type="entry name" value="EFFLUX SYSTEM COMPONENT YKNX-RELATED"/>
    <property type="match status" value="1"/>
</dbReference>
<dbReference type="Pfam" id="PF25954">
    <property type="entry name" value="Beta-barrel_RND_2"/>
    <property type="match status" value="1"/>
</dbReference>